<evidence type="ECO:0000256" key="9">
    <source>
        <dbReference type="ARBA" id="ARBA00023004"/>
    </source>
</evidence>
<name>A0A821Q4W4_9NEOP</name>
<evidence type="ECO:0000256" key="3">
    <source>
        <dbReference type="ARBA" id="ARBA00022516"/>
    </source>
</evidence>
<dbReference type="CDD" id="cd03505">
    <property type="entry name" value="Delta9-FADS-like"/>
    <property type="match status" value="1"/>
</dbReference>
<feature type="transmembrane region" description="Helical" evidence="14">
    <location>
        <begin position="178"/>
        <end position="202"/>
    </location>
</feature>
<evidence type="ECO:0000259" key="15">
    <source>
        <dbReference type="Pfam" id="PF00487"/>
    </source>
</evidence>
<sequence>MAPNTSKEVIDVDLLDAEESKLEKLVSPQAGPWKYEIIYESLATIVYFHLAALYGLYLALTAGPVWSTIIFHCVIFFISSFGISAGLHRLWSYNAFKAKLPLQIILIVCTSLTFQYSALNWVRDHRLHHRYTDTDADPHNAARGIFFSHLGWLLVKRHPEVKRRGMFTDMRDVNANPVLRWAVPFIGSICFIIPTLIPMYFWNEGLNVAWHLSLLRYVASLHQTLLGNSYAHFAGTRPYDKRILPTDNRSLNYIILGEGFHNFHHAFPWDYRSAELGTLFFNPTTWFIELFAKIGWAYDLKTASKYVIEGRAQRTGDGTRVQNKSDLNVNS</sequence>
<evidence type="ECO:0000313" key="16">
    <source>
        <dbReference type="EMBL" id="CAF4815178.1"/>
    </source>
</evidence>
<organism evidence="16 17">
    <name type="scientific">Pieris macdunnoughi</name>
    <dbReference type="NCBI Taxonomy" id="345717"/>
    <lineage>
        <taxon>Eukaryota</taxon>
        <taxon>Metazoa</taxon>
        <taxon>Ecdysozoa</taxon>
        <taxon>Arthropoda</taxon>
        <taxon>Hexapoda</taxon>
        <taxon>Insecta</taxon>
        <taxon>Pterygota</taxon>
        <taxon>Neoptera</taxon>
        <taxon>Endopterygota</taxon>
        <taxon>Lepidoptera</taxon>
        <taxon>Glossata</taxon>
        <taxon>Ditrysia</taxon>
        <taxon>Papilionoidea</taxon>
        <taxon>Pieridae</taxon>
        <taxon>Pierinae</taxon>
        <taxon>Pieris</taxon>
    </lineage>
</organism>
<keyword evidence="7 14" id="KW-1133">Transmembrane helix</keyword>
<dbReference type="InterPro" id="IPR001522">
    <property type="entry name" value="FADS-1_CS"/>
</dbReference>
<dbReference type="GO" id="GO:0004768">
    <property type="term" value="F:stearoyl-CoA 9-desaturase activity"/>
    <property type="evidence" value="ECO:0007669"/>
    <property type="project" value="TreeGrafter"/>
</dbReference>
<comment type="cofactor">
    <cofactor evidence="13">
        <name>Fe(2+)</name>
        <dbReference type="ChEBI" id="CHEBI:29033"/>
    </cofactor>
</comment>
<proteinExistence type="inferred from homology"/>
<evidence type="ECO:0000313" key="17">
    <source>
        <dbReference type="Proteomes" id="UP000663880"/>
    </source>
</evidence>
<comment type="caution">
    <text evidence="16">The sequence shown here is derived from an EMBL/GenBank/DDBJ whole genome shotgun (WGS) entry which is preliminary data.</text>
</comment>
<evidence type="ECO:0000256" key="2">
    <source>
        <dbReference type="ARBA" id="ARBA00009295"/>
    </source>
</evidence>
<dbReference type="PANTHER" id="PTHR11351">
    <property type="entry name" value="ACYL-COA DESATURASE"/>
    <property type="match status" value="1"/>
</dbReference>
<comment type="domain">
    <text evidence="13">The histidine box domains are involved in binding the catalytic metal ions.</text>
</comment>
<keyword evidence="10" id="KW-0443">Lipid metabolism</keyword>
<gene>
    <name evidence="16" type="ORF">PMACD_LOCUS4278</name>
</gene>
<evidence type="ECO:0000256" key="5">
    <source>
        <dbReference type="ARBA" id="ARBA00022723"/>
    </source>
</evidence>
<evidence type="ECO:0000256" key="14">
    <source>
        <dbReference type="SAM" id="Phobius"/>
    </source>
</evidence>
<keyword evidence="12 13" id="KW-0275">Fatty acid biosynthesis</keyword>
<keyword evidence="17" id="KW-1185">Reference proteome</keyword>
<evidence type="ECO:0000256" key="8">
    <source>
        <dbReference type="ARBA" id="ARBA00023002"/>
    </source>
</evidence>
<feature type="transmembrane region" description="Helical" evidence="14">
    <location>
        <begin position="69"/>
        <end position="88"/>
    </location>
</feature>
<evidence type="ECO:0000256" key="11">
    <source>
        <dbReference type="ARBA" id="ARBA00023136"/>
    </source>
</evidence>
<reference evidence="16" key="1">
    <citation type="submission" date="2021-02" db="EMBL/GenBank/DDBJ databases">
        <authorList>
            <person name="Steward A R."/>
        </authorList>
    </citation>
    <scope>NUCLEOTIDE SEQUENCE</scope>
</reference>
<dbReference type="OrthoDB" id="10260134at2759"/>
<dbReference type="PRINTS" id="PR00075">
    <property type="entry name" value="FACDDSATRASE"/>
</dbReference>
<feature type="transmembrane region" description="Helical" evidence="14">
    <location>
        <begin position="37"/>
        <end position="57"/>
    </location>
</feature>
<keyword evidence="11 14" id="KW-0472">Membrane</keyword>
<dbReference type="PROSITE" id="PS00476">
    <property type="entry name" value="FATTY_ACID_DESATUR_1"/>
    <property type="match status" value="1"/>
</dbReference>
<evidence type="ECO:0000256" key="13">
    <source>
        <dbReference type="RuleBase" id="RU000581"/>
    </source>
</evidence>
<keyword evidence="9" id="KW-0408">Iron</keyword>
<evidence type="ECO:0000256" key="7">
    <source>
        <dbReference type="ARBA" id="ARBA00022989"/>
    </source>
</evidence>
<keyword evidence="6" id="KW-0276">Fatty acid metabolism</keyword>
<dbReference type="Proteomes" id="UP000663880">
    <property type="component" value="Unassembled WGS sequence"/>
</dbReference>
<comment type="subcellular location">
    <subcellularLocation>
        <location evidence="1">Membrane</location>
        <topology evidence="1">Multi-pass membrane protein</topology>
    </subcellularLocation>
</comment>
<feature type="transmembrane region" description="Helical" evidence="14">
    <location>
        <begin position="100"/>
        <end position="121"/>
    </location>
</feature>
<keyword evidence="4 13" id="KW-0812">Transmembrane</keyword>
<evidence type="ECO:0000256" key="6">
    <source>
        <dbReference type="ARBA" id="ARBA00022832"/>
    </source>
</evidence>
<evidence type="ECO:0000256" key="12">
    <source>
        <dbReference type="ARBA" id="ARBA00023160"/>
    </source>
</evidence>
<dbReference type="GO" id="GO:0005789">
    <property type="term" value="C:endoplasmic reticulum membrane"/>
    <property type="evidence" value="ECO:0007669"/>
    <property type="project" value="TreeGrafter"/>
</dbReference>
<accession>A0A821Q4W4</accession>
<keyword evidence="5" id="KW-0479">Metal-binding</keyword>
<dbReference type="AlphaFoldDB" id="A0A821Q4W4"/>
<dbReference type="Pfam" id="PF00487">
    <property type="entry name" value="FA_desaturase"/>
    <property type="match status" value="1"/>
</dbReference>
<dbReference type="EMBL" id="CAJOBZ010000007">
    <property type="protein sequence ID" value="CAF4815178.1"/>
    <property type="molecule type" value="Genomic_DNA"/>
</dbReference>
<keyword evidence="3 13" id="KW-0444">Lipid biosynthesis</keyword>
<dbReference type="InterPro" id="IPR005804">
    <property type="entry name" value="FA_desaturase_dom"/>
</dbReference>
<protein>
    <recommendedName>
        <fullName evidence="15">Fatty acid desaturase domain-containing protein</fullName>
    </recommendedName>
</protein>
<dbReference type="InterPro" id="IPR015876">
    <property type="entry name" value="Acyl-CoA_DS"/>
</dbReference>
<evidence type="ECO:0000256" key="1">
    <source>
        <dbReference type="ARBA" id="ARBA00004141"/>
    </source>
</evidence>
<evidence type="ECO:0000256" key="10">
    <source>
        <dbReference type="ARBA" id="ARBA00023098"/>
    </source>
</evidence>
<keyword evidence="8 13" id="KW-0560">Oxidoreductase</keyword>
<evidence type="ECO:0000256" key="4">
    <source>
        <dbReference type="ARBA" id="ARBA00022692"/>
    </source>
</evidence>
<dbReference type="GO" id="GO:0005506">
    <property type="term" value="F:iron ion binding"/>
    <property type="evidence" value="ECO:0007669"/>
    <property type="project" value="TreeGrafter"/>
</dbReference>
<comment type="similarity">
    <text evidence="2 13">Belongs to the fatty acid desaturase type 1 family.</text>
</comment>
<feature type="domain" description="Fatty acid desaturase" evidence="15">
    <location>
        <begin position="69"/>
        <end position="268"/>
    </location>
</feature>
<dbReference type="PANTHER" id="PTHR11351:SF31">
    <property type="entry name" value="DESATURASE 1, ISOFORM A-RELATED"/>
    <property type="match status" value="1"/>
</dbReference>
<dbReference type="GO" id="GO:0006636">
    <property type="term" value="P:unsaturated fatty acid biosynthetic process"/>
    <property type="evidence" value="ECO:0007669"/>
    <property type="project" value="TreeGrafter"/>
</dbReference>